<feature type="non-terminal residue" evidence="2">
    <location>
        <position position="88"/>
    </location>
</feature>
<organism evidence="2">
    <name type="scientific">marine metagenome</name>
    <dbReference type="NCBI Taxonomy" id="408172"/>
    <lineage>
        <taxon>unclassified sequences</taxon>
        <taxon>metagenomes</taxon>
        <taxon>ecological metagenomes</taxon>
    </lineage>
</organism>
<proteinExistence type="inferred from homology"/>
<protein>
    <recommendedName>
        <fullName evidence="3">Malate dehydrogenase</fullName>
    </recommendedName>
</protein>
<dbReference type="InterPro" id="IPR043144">
    <property type="entry name" value="Mal/L-sulf/L-lact_DH-like_ah"/>
</dbReference>
<sequence>MLEQFHIKETDAVRIDHRRLYKILVDIFTHLGCPVADAAQAADVLVTTDLRGVESHGISGQFKTYIKEYQSGVTNPKPKPRIVRETQA</sequence>
<dbReference type="Pfam" id="PF02615">
    <property type="entry name" value="Ldh_2"/>
    <property type="match status" value="1"/>
</dbReference>
<evidence type="ECO:0000313" key="2">
    <source>
        <dbReference type="EMBL" id="SVC37580.1"/>
    </source>
</evidence>
<dbReference type="InterPro" id="IPR003767">
    <property type="entry name" value="Malate/L-lactate_DH-like"/>
</dbReference>
<dbReference type="SUPFAM" id="SSF89733">
    <property type="entry name" value="L-sulfolactate dehydrogenase-like"/>
    <property type="match status" value="1"/>
</dbReference>
<accession>A0A382LLU2</accession>
<dbReference type="Gene3D" id="1.10.1530.10">
    <property type="match status" value="1"/>
</dbReference>
<evidence type="ECO:0008006" key="3">
    <source>
        <dbReference type="Google" id="ProtNLM"/>
    </source>
</evidence>
<evidence type="ECO:0000256" key="1">
    <source>
        <dbReference type="ARBA" id="ARBA00006056"/>
    </source>
</evidence>
<comment type="similarity">
    <text evidence="1">Belongs to the LDH2/MDH2 oxidoreductase family.</text>
</comment>
<dbReference type="InterPro" id="IPR036111">
    <property type="entry name" value="Mal/L-sulfo/L-lacto_DH-like_sf"/>
</dbReference>
<dbReference type="GO" id="GO:0016491">
    <property type="term" value="F:oxidoreductase activity"/>
    <property type="evidence" value="ECO:0007669"/>
    <property type="project" value="InterPro"/>
</dbReference>
<gene>
    <name evidence="2" type="ORF">METZ01_LOCUS290434</name>
</gene>
<dbReference type="EMBL" id="UINC01087852">
    <property type="protein sequence ID" value="SVC37580.1"/>
    <property type="molecule type" value="Genomic_DNA"/>
</dbReference>
<dbReference type="PANTHER" id="PTHR11091">
    <property type="entry name" value="OXIDOREDUCTASE-RELATED"/>
    <property type="match status" value="1"/>
</dbReference>
<dbReference type="AlphaFoldDB" id="A0A382LLU2"/>
<name>A0A382LLU2_9ZZZZ</name>
<reference evidence="2" key="1">
    <citation type="submission" date="2018-05" db="EMBL/GenBank/DDBJ databases">
        <authorList>
            <person name="Lanie J.A."/>
            <person name="Ng W.-L."/>
            <person name="Kazmierczak K.M."/>
            <person name="Andrzejewski T.M."/>
            <person name="Davidsen T.M."/>
            <person name="Wayne K.J."/>
            <person name="Tettelin H."/>
            <person name="Glass J.I."/>
            <person name="Rusch D."/>
            <person name="Podicherti R."/>
            <person name="Tsui H.-C.T."/>
            <person name="Winkler M.E."/>
        </authorList>
    </citation>
    <scope>NUCLEOTIDE SEQUENCE</scope>
</reference>
<dbReference type="PANTHER" id="PTHR11091:SF0">
    <property type="entry name" value="MALATE DEHYDROGENASE"/>
    <property type="match status" value="1"/>
</dbReference>